<keyword evidence="2 4" id="KW-0732">Signal</keyword>
<name>A0A0T7CRR1_BORP1</name>
<evidence type="ECO:0000256" key="3">
    <source>
        <dbReference type="SAM" id="MobiDB-lite"/>
    </source>
</evidence>
<feature type="chain" id="PRO_5006678969" evidence="4">
    <location>
        <begin position="26"/>
        <end position="436"/>
    </location>
</feature>
<feature type="region of interest" description="Disordered" evidence="3">
    <location>
        <begin position="190"/>
        <end position="221"/>
    </location>
</feature>
<dbReference type="eggNOG" id="COG3487">
    <property type="taxonomic scope" value="Bacteria"/>
</dbReference>
<protein>
    <submittedName>
        <fullName evidence="6">Exported protein</fullName>
    </submittedName>
</protein>
<dbReference type="KEGG" id="bper:BN118_2756"/>
<reference evidence="6 7" key="1">
    <citation type="journal article" date="2012" name="BMC Genomics">
        <title>Comparative genomics of the classical Bordetella subspecies: the evolution and exchange of virulence-associated diversity amongst closely related pathogens.</title>
        <authorList>
            <person name="Park J."/>
            <person name="Zhang Y."/>
            <person name="Buboltz A.M."/>
            <person name="Zhang X."/>
            <person name="Schuster S.C."/>
            <person name="Ahuja U."/>
            <person name="Liu M."/>
            <person name="Miller J.F."/>
            <person name="Sebaihia M."/>
            <person name="Bentley S.D."/>
            <person name="Parkhill J."/>
            <person name="Harvill E.T."/>
        </authorList>
    </citation>
    <scope>NUCLEOTIDE SEQUENCE [LARGE SCALE GENOMIC DNA]</scope>
    <source>
        <strain evidence="7">ATCC 9797 / DSM 5571 / CCUG 30873 / LMG 14455 / NCTC 10739 / 18323</strain>
    </source>
</reference>
<evidence type="ECO:0000256" key="4">
    <source>
        <dbReference type="SAM" id="SignalP"/>
    </source>
</evidence>
<dbReference type="Pfam" id="PF09375">
    <property type="entry name" value="Peptidase_M75"/>
    <property type="match status" value="1"/>
</dbReference>
<feature type="compositionally biased region" description="Basic and acidic residues" evidence="3">
    <location>
        <begin position="195"/>
        <end position="217"/>
    </location>
</feature>
<dbReference type="Proteomes" id="UP000005250">
    <property type="component" value="Chromosome"/>
</dbReference>
<feature type="signal peptide" evidence="4">
    <location>
        <begin position="1"/>
        <end position="25"/>
    </location>
</feature>
<dbReference type="AlphaFoldDB" id="A0A0T7CRR1"/>
<dbReference type="Gene3D" id="1.20.1420.20">
    <property type="entry name" value="M75 peptidase, HXXE motif"/>
    <property type="match status" value="1"/>
</dbReference>
<accession>A0A0T7CRR1</accession>
<comment type="subcellular location">
    <subcellularLocation>
        <location evidence="1">Cell envelope</location>
    </subcellularLocation>
</comment>
<dbReference type="EMBL" id="HE965805">
    <property type="protein sequence ID" value="CCJ64181.1"/>
    <property type="molecule type" value="Genomic_DNA"/>
</dbReference>
<evidence type="ECO:0000313" key="7">
    <source>
        <dbReference type="Proteomes" id="UP000005250"/>
    </source>
</evidence>
<evidence type="ECO:0000259" key="5">
    <source>
        <dbReference type="Pfam" id="PF09375"/>
    </source>
</evidence>
<evidence type="ECO:0000256" key="2">
    <source>
        <dbReference type="ARBA" id="ARBA00022729"/>
    </source>
</evidence>
<gene>
    <name evidence="6" type="ordered locus">BN118_2756</name>
</gene>
<dbReference type="HOGENOM" id="CLU_048993_0_0_4"/>
<keyword evidence="7" id="KW-1185">Reference proteome</keyword>
<evidence type="ECO:0000313" key="6">
    <source>
        <dbReference type="EMBL" id="CCJ64181.1"/>
    </source>
</evidence>
<dbReference type="CDD" id="cd14657">
    <property type="entry name" value="Imelysin_IrpA-like"/>
    <property type="match status" value="1"/>
</dbReference>
<dbReference type="InterPro" id="IPR038352">
    <property type="entry name" value="Imelysin_sf"/>
</dbReference>
<sequence length="436" mass="47341">MWMRKLLRKTVLALALGVATPLAVAAAQPKAVVQTYSDIALAGYQDALASAQALRTAIDALIAAPSAQTLQAARQAWLAARVPYQQTEAFRFGNPVVDDWEGRVNAWPLDEGLIDYVDAAYGTESDANAFYTVNVIANARISVGGKTIDASKITPQLLSEVLHEADGNEANVATGYHAIEFLLWGQDLNGTGPAPKDRTGTPQERHAGDRPHTDFDPRQCTGGNCERRVQYLKAVTDLLVDDLQEMVDNWKAGGAARKVVEEDPKAGLIAMMTGLGSLSYGELAGERMKLGLMLHDPEEEHDCFSDNTHNSHYYNQIGIRNVYLGNYARIDGKTVSGASLSDLVKARDAKLDAEVRAKLDATVQAMEAMKQRAETVETYDQMIAQGNKEGNAVVQVAIDRLVDQTRSLERVIAALELGDIELEGSDSLDKPDAVFK</sequence>
<dbReference type="InterPro" id="IPR018976">
    <property type="entry name" value="Imelysin-like"/>
</dbReference>
<feature type="domain" description="Imelysin-like" evidence="5">
    <location>
        <begin position="40"/>
        <end position="408"/>
    </location>
</feature>
<organism evidence="6 7">
    <name type="scientific">Bordetella pertussis (strain ATCC 9797 / DSM 5571 / CCUG 30873 / LMG 14455 / NCTC 10739 / 18323)</name>
    <dbReference type="NCBI Taxonomy" id="568706"/>
    <lineage>
        <taxon>Bacteria</taxon>
        <taxon>Pseudomonadati</taxon>
        <taxon>Pseudomonadota</taxon>
        <taxon>Betaproteobacteria</taxon>
        <taxon>Burkholderiales</taxon>
        <taxon>Alcaligenaceae</taxon>
        <taxon>Bordetella</taxon>
    </lineage>
</organism>
<dbReference type="GO" id="GO:0030313">
    <property type="term" value="C:cell envelope"/>
    <property type="evidence" value="ECO:0007669"/>
    <property type="project" value="UniProtKB-SubCell"/>
</dbReference>
<proteinExistence type="predicted"/>
<evidence type="ECO:0000256" key="1">
    <source>
        <dbReference type="ARBA" id="ARBA00004196"/>
    </source>
</evidence>